<proteinExistence type="predicted"/>
<sequence length="223" mass="26099">MRIETIIEISSLIITAVLLLILIPKNKIREAIVIFSFKQMITWLLGLFVAEFNLIEYPIRLFANATKASFTFEYFVYPSICVVFNLYYPENKSLLRKTLHYVVYTTAITVFELILEKYTENIRYTNWTWYYTFSSVYFTFFLSRTYYKWFYKKAITLLADSRRVVAFFLLTALAIIRIKTGSTKAIIHEILLKTSASNEMELINLFGIRLKLIITSAKGIISG</sequence>
<evidence type="ECO:0000313" key="2">
    <source>
        <dbReference type="EMBL" id="GAE89339.1"/>
    </source>
</evidence>
<feature type="transmembrane region" description="Helical" evidence="1">
    <location>
        <begin position="164"/>
        <end position="182"/>
    </location>
</feature>
<reference evidence="2" key="1">
    <citation type="journal article" date="2014" name="Genome Announc.">
        <title>Draft Genome Sequence of Clostridium straminisolvens Strain JCM 21531T, Isolated from a Cellulose-Degrading Bacterial Community.</title>
        <authorList>
            <person name="Yuki M."/>
            <person name="Oshima K."/>
            <person name="Suda W."/>
            <person name="Sakamoto M."/>
            <person name="Kitamura K."/>
            <person name="Iida T."/>
            <person name="Hattori M."/>
            <person name="Ohkuma M."/>
        </authorList>
    </citation>
    <scope>NUCLEOTIDE SEQUENCE [LARGE SCALE GENOMIC DNA]</scope>
    <source>
        <strain evidence="2">JCM 21531</strain>
    </source>
</reference>
<comment type="caution">
    <text evidence="2">The sequence shown here is derived from an EMBL/GenBank/DDBJ whole genome shotgun (WGS) entry which is preliminary data.</text>
</comment>
<feature type="transmembrane region" description="Helical" evidence="1">
    <location>
        <begin position="127"/>
        <end position="143"/>
    </location>
</feature>
<dbReference type="Proteomes" id="UP000019109">
    <property type="component" value="Unassembled WGS sequence"/>
</dbReference>
<feature type="transmembrane region" description="Helical" evidence="1">
    <location>
        <begin position="6"/>
        <end position="24"/>
    </location>
</feature>
<keyword evidence="1" id="KW-0472">Membrane</keyword>
<keyword evidence="1" id="KW-1133">Transmembrane helix</keyword>
<dbReference type="STRING" id="1294263.JCM21531_2855"/>
<dbReference type="NCBIfam" id="NF041644">
    <property type="entry name" value="CBO0543_fam"/>
    <property type="match status" value="1"/>
</dbReference>
<dbReference type="EMBL" id="BAVR01000035">
    <property type="protein sequence ID" value="GAE89339.1"/>
    <property type="molecule type" value="Genomic_DNA"/>
</dbReference>
<protein>
    <submittedName>
        <fullName evidence="2">Uncharacterized protein</fullName>
    </submittedName>
</protein>
<name>W4V9B0_9FIRM</name>
<keyword evidence="3" id="KW-1185">Reference proteome</keyword>
<dbReference type="InterPro" id="IPR048147">
    <property type="entry name" value="CBO0543-like"/>
</dbReference>
<organism evidence="2 3">
    <name type="scientific">Acetivibrio straminisolvens JCM 21531</name>
    <dbReference type="NCBI Taxonomy" id="1294263"/>
    <lineage>
        <taxon>Bacteria</taxon>
        <taxon>Bacillati</taxon>
        <taxon>Bacillota</taxon>
        <taxon>Clostridia</taxon>
        <taxon>Eubacteriales</taxon>
        <taxon>Oscillospiraceae</taxon>
        <taxon>Acetivibrio</taxon>
    </lineage>
</organism>
<dbReference type="AlphaFoldDB" id="W4V9B0"/>
<accession>W4V9B0</accession>
<feature type="transmembrane region" description="Helical" evidence="1">
    <location>
        <begin position="31"/>
        <end position="50"/>
    </location>
</feature>
<evidence type="ECO:0000256" key="1">
    <source>
        <dbReference type="SAM" id="Phobius"/>
    </source>
</evidence>
<feature type="transmembrane region" description="Helical" evidence="1">
    <location>
        <begin position="70"/>
        <end position="87"/>
    </location>
</feature>
<evidence type="ECO:0000313" key="3">
    <source>
        <dbReference type="Proteomes" id="UP000019109"/>
    </source>
</evidence>
<gene>
    <name evidence="2" type="ORF">JCM21531_2855</name>
</gene>
<keyword evidence="1" id="KW-0812">Transmembrane</keyword>